<dbReference type="SUPFAM" id="SSF54862">
    <property type="entry name" value="4Fe-4S ferredoxins"/>
    <property type="match status" value="1"/>
</dbReference>
<dbReference type="PROSITE" id="PS51379">
    <property type="entry name" value="4FE4S_FER_2"/>
    <property type="match status" value="2"/>
</dbReference>
<dbReference type="Pfam" id="PF00037">
    <property type="entry name" value="Fer4"/>
    <property type="match status" value="1"/>
</dbReference>
<evidence type="ECO:0000313" key="6">
    <source>
        <dbReference type="Proteomes" id="UP000607645"/>
    </source>
</evidence>
<evidence type="ECO:0000256" key="2">
    <source>
        <dbReference type="ARBA" id="ARBA00023004"/>
    </source>
</evidence>
<dbReference type="Proteomes" id="UP000607645">
    <property type="component" value="Unassembled WGS sequence"/>
</dbReference>
<evidence type="ECO:0000256" key="1">
    <source>
        <dbReference type="ARBA" id="ARBA00022723"/>
    </source>
</evidence>
<organism evidence="5 6">
    <name type="scientific">Lawsonibacter faecis</name>
    <dbReference type="NCBI Taxonomy" id="2763052"/>
    <lineage>
        <taxon>Bacteria</taxon>
        <taxon>Bacillati</taxon>
        <taxon>Bacillota</taxon>
        <taxon>Clostridia</taxon>
        <taxon>Eubacteriales</taxon>
        <taxon>Oscillospiraceae</taxon>
        <taxon>Lawsonibacter</taxon>
    </lineage>
</organism>
<name>A0A8J6JGQ4_9FIRM</name>
<dbReference type="Gene3D" id="3.30.70.20">
    <property type="match status" value="1"/>
</dbReference>
<proteinExistence type="predicted"/>
<dbReference type="InterPro" id="IPR017900">
    <property type="entry name" value="4Fe4S_Fe_S_CS"/>
</dbReference>
<evidence type="ECO:0000259" key="4">
    <source>
        <dbReference type="PROSITE" id="PS51379"/>
    </source>
</evidence>
<dbReference type="GO" id="GO:0046872">
    <property type="term" value="F:metal ion binding"/>
    <property type="evidence" value="ECO:0007669"/>
    <property type="project" value="UniProtKB-KW"/>
</dbReference>
<keyword evidence="2" id="KW-0408">Iron</keyword>
<sequence>MGKAYRATHLCVGCGQCVRRCPTGAVSLENGRAVISRSCSCCGICYRVCRNSAIEICDREEATAVCDCCPIHCNIAPGQTGACLRYVNEEGTLMRKEPLHIVDKSCIRFDEVTGLPSAPLMLGLGAGSNLYSADVPARYIGMDMVDGVEIVTAVTEAVLSFSGAKVKIDTDEEIGPAGSAVRREGKIVGFIAPSEYGSRMLYIGGSELVTGPDGFITAKTIIDLLNKKAVTLRTEAVKELTVQQGRPPVVDGRCPPKMRVGCGSMIVEGFARQWMDIHVDEVIACDFDVTAALSTHTTCGVRYGMRPSGIIPAGIYSSPGRYFGTPGTGWGGSSIMNAREAVARVEQTQARPGTRLVVTETNAERAAYFELDENLKLVEKAVPDDVKGVLRFIRDNCEDCCTNITAVACIGGGVRNVLSKQGPLKVNQALRDKKVMFSICGQPGHILPGGGITVESSIADMPEGAFAWVATPATVFPIEMTTTRAHYAEMGGYLDAVRWVDEIRKTTRSKVVQL</sequence>
<protein>
    <submittedName>
        <fullName evidence="5">4Fe-4S binding protein</fullName>
    </submittedName>
</protein>
<accession>A0A8J6JGQ4</accession>
<gene>
    <name evidence="5" type="ORF">H8S62_02020</name>
</gene>
<feature type="domain" description="4Fe-4S ferredoxin-type" evidence="4">
    <location>
        <begin position="32"/>
        <end position="59"/>
    </location>
</feature>
<evidence type="ECO:0000313" key="5">
    <source>
        <dbReference type="EMBL" id="MBC5735788.1"/>
    </source>
</evidence>
<keyword evidence="6" id="KW-1185">Reference proteome</keyword>
<feature type="domain" description="4Fe-4S ferredoxin-type" evidence="4">
    <location>
        <begin position="2"/>
        <end position="31"/>
    </location>
</feature>
<dbReference type="InterPro" id="IPR017896">
    <property type="entry name" value="4Fe4S_Fe-S-bd"/>
</dbReference>
<dbReference type="AlphaFoldDB" id="A0A8J6JGQ4"/>
<dbReference type="PROSITE" id="PS00198">
    <property type="entry name" value="4FE4S_FER_1"/>
    <property type="match status" value="1"/>
</dbReference>
<keyword evidence="1" id="KW-0479">Metal-binding</keyword>
<dbReference type="EMBL" id="JACOPQ010000001">
    <property type="protein sequence ID" value="MBC5735788.1"/>
    <property type="molecule type" value="Genomic_DNA"/>
</dbReference>
<dbReference type="GO" id="GO:0051536">
    <property type="term" value="F:iron-sulfur cluster binding"/>
    <property type="evidence" value="ECO:0007669"/>
    <property type="project" value="UniProtKB-KW"/>
</dbReference>
<comment type="caution">
    <text evidence="5">The sequence shown here is derived from an EMBL/GenBank/DDBJ whole genome shotgun (WGS) entry which is preliminary data.</text>
</comment>
<evidence type="ECO:0000256" key="3">
    <source>
        <dbReference type="ARBA" id="ARBA00023014"/>
    </source>
</evidence>
<keyword evidence="3" id="KW-0411">Iron-sulfur</keyword>
<reference evidence="5" key="1">
    <citation type="submission" date="2020-08" db="EMBL/GenBank/DDBJ databases">
        <title>Genome public.</title>
        <authorList>
            <person name="Liu C."/>
            <person name="Sun Q."/>
        </authorList>
    </citation>
    <scope>NUCLEOTIDE SEQUENCE</scope>
    <source>
        <strain evidence="5">NSJ-52</strain>
    </source>
</reference>